<proteinExistence type="predicted"/>
<keyword evidence="1" id="KW-0175">Coiled coil</keyword>
<dbReference type="InterPro" id="IPR013320">
    <property type="entry name" value="ConA-like_dom_sf"/>
</dbReference>
<protein>
    <recommendedName>
        <fullName evidence="5">MAM domain-containing protein</fullName>
    </recommendedName>
</protein>
<feature type="region of interest" description="Disordered" evidence="2">
    <location>
        <begin position="1"/>
        <end position="53"/>
    </location>
</feature>
<evidence type="ECO:0000256" key="1">
    <source>
        <dbReference type="SAM" id="Coils"/>
    </source>
</evidence>
<feature type="region of interest" description="Disordered" evidence="2">
    <location>
        <begin position="310"/>
        <end position="364"/>
    </location>
</feature>
<dbReference type="Proteomes" id="UP001303046">
    <property type="component" value="Unassembled WGS sequence"/>
</dbReference>
<feature type="compositionally biased region" description="Pro residues" evidence="2">
    <location>
        <begin position="348"/>
        <end position="357"/>
    </location>
</feature>
<feature type="coiled-coil region" evidence="1">
    <location>
        <begin position="378"/>
        <end position="405"/>
    </location>
</feature>
<sequence>MSSGNDDDVGMRGVEPDAGPTMIQAGSWWVGPTNRPTDRTARPTRGQLRSSDRRAGEVVSTVFGCFPTNERQVQFGAQTVQFQQPPPVPQPQAVPGFVVAQPRVAAAGRGPTAPISARAHYGLGDRVTLSEFGADGYNAEGGGPVNSGSALTCKFDGRPCCWANVPPPDDQLDWHVGNGPINTTIWRNAPHPPGSYLVAYARGAAPSDEAQFASCSIGCSASDITVRAKHWTSENVLLQVCLRESFPNAGVVHNPLLNCQEFPASDGLTATELVLPKTSLVDIVFVASNFIGENGDVAILNDIEVSYDRNGPECEETNDEQLQNTVSQPQPLPPPRPTETQHREFHTQPPPPPPPPSRKSAIHGGKILTGEDSEDSAIEEQIKMAEEIEKRAKEVRAKVVAAEVSNAKPAAERFGQGGFQGGHSAFGGGQKESISTENLAHEIEETVIQSTKTNKNVGQNLAKGTKTQKFSEGICSSTKCDFESGNTCHYKDAYQSQSIRGLTTKFQVVSGQFMNRVTGVKESSEGDYYAATFLFPREMAGLEASTEPFTEKSRLRFQYYEGTHGVQLKGCCSSIETCPFSSDKFVSVSDRVWKTASFRCPKGTDKVIFLCENTRTNQGACAIDDLGMVESEGSLKDVRPLC</sequence>
<evidence type="ECO:0000313" key="4">
    <source>
        <dbReference type="Proteomes" id="UP001303046"/>
    </source>
</evidence>
<reference evidence="3 4" key="1">
    <citation type="submission" date="2023-08" db="EMBL/GenBank/DDBJ databases">
        <title>A Necator americanus chromosomal reference genome.</title>
        <authorList>
            <person name="Ilik V."/>
            <person name="Petrzelkova K.J."/>
            <person name="Pardy F."/>
            <person name="Fuh T."/>
            <person name="Niatou-Singa F.S."/>
            <person name="Gouil Q."/>
            <person name="Baker L."/>
            <person name="Ritchie M.E."/>
            <person name="Jex A.R."/>
            <person name="Gazzola D."/>
            <person name="Li H."/>
            <person name="Toshio Fujiwara R."/>
            <person name="Zhan B."/>
            <person name="Aroian R.V."/>
            <person name="Pafco B."/>
            <person name="Schwarz E.M."/>
        </authorList>
    </citation>
    <scope>NUCLEOTIDE SEQUENCE [LARGE SCALE GENOMIC DNA]</scope>
    <source>
        <strain evidence="3 4">Aroian</strain>
        <tissue evidence="3">Whole animal</tissue>
    </source>
</reference>
<name>A0ABR1ET28_NECAM</name>
<dbReference type="SUPFAM" id="SSF49899">
    <property type="entry name" value="Concanavalin A-like lectins/glucanases"/>
    <property type="match status" value="2"/>
</dbReference>
<dbReference type="Gene3D" id="2.60.120.200">
    <property type="match status" value="1"/>
</dbReference>
<dbReference type="EMBL" id="JAVFWL010000006">
    <property type="protein sequence ID" value="KAK6765775.1"/>
    <property type="molecule type" value="Genomic_DNA"/>
</dbReference>
<organism evidence="3 4">
    <name type="scientific">Necator americanus</name>
    <name type="common">Human hookworm</name>
    <dbReference type="NCBI Taxonomy" id="51031"/>
    <lineage>
        <taxon>Eukaryota</taxon>
        <taxon>Metazoa</taxon>
        <taxon>Ecdysozoa</taxon>
        <taxon>Nematoda</taxon>
        <taxon>Chromadorea</taxon>
        <taxon>Rhabditida</taxon>
        <taxon>Rhabditina</taxon>
        <taxon>Rhabditomorpha</taxon>
        <taxon>Strongyloidea</taxon>
        <taxon>Ancylostomatidae</taxon>
        <taxon>Bunostominae</taxon>
        <taxon>Necator</taxon>
    </lineage>
</organism>
<evidence type="ECO:0000256" key="2">
    <source>
        <dbReference type="SAM" id="MobiDB-lite"/>
    </source>
</evidence>
<evidence type="ECO:0000313" key="3">
    <source>
        <dbReference type="EMBL" id="KAK6765775.1"/>
    </source>
</evidence>
<keyword evidence="4" id="KW-1185">Reference proteome</keyword>
<evidence type="ECO:0008006" key="5">
    <source>
        <dbReference type="Google" id="ProtNLM"/>
    </source>
</evidence>
<accession>A0ABR1ET28</accession>
<gene>
    <name evidence="3" type="primary">Necator_chrX.g25762</name>
    <name evidence="3" type="ORF">RB195_025596</name>
</gene>
<comment type="caution">
    <text evidence="3">The sequence shown here is derived from an EMBL/GenBank/DDBJ whole genome shotgun (WGS) entry which is preliminary data.</text>
</comment>